<protein>
    <submittedName>
        <fullName evidence="1">Uncharacterized protein</fullName>
    </submittedName>
</protein>
<evidence type="ECO:0000313" key="1">
    <source>
        <dbReference type="EMBL" id="KAJ0218025.1"/>
    </source>
</evidence>
<proteinExistence type="predicted"/>
<sequence length="213" mass="23810">MKTSGFIIEGLEILGGLEGLEILLIFGAVRALSKQSRGESFGDLELEVVVKLGGVSHSHRGGWKSRVATVGVSFGSTFGREFSILDSWKTSWDQGGLGCLWEATRRQRDLDRPLYDQGWKCYVGLLFVESLAWSCFSMGGLSGSQTIIDFGFRLSWEDILMRRIFDSVPQFGSVVRAAARDFFQCASTFEVLQFSNERARDDRNACTRVFCNM</sequence>
<dbReference type="Proteomes" id="UP000235145">
    <property type="component" value="Unassembled WGS sequence"/>
</dbReference>
<reference evidence="1 2" key="1">
    <citation type="journal article" date="2017" name="Nat. Commun.">
        <title>Genome assembly with in vitro proximity ligation data and whole-genome triplication in lettuce.</title>
        <authorList>
            <person name="Reyes-Chin-Wo S."/>
            <person name="Wang Z."/>
            <person name="Yang X."/>
            <person name="Kozik A."/>
            <person name="Arikit S."/>
            <person name="Song C."/>
            <person name="Xia L."/>
            <person name="Froenicke L."/>
            <person name="Lavelle D.O."/>
            <person name="Truco M.J."/>
            <person name="Xia R."/>
            <person name="Zhu S."/>
            <person name="Xu C."/>
            <person name="Xu H."/>
            <person name="Xu X."/>
            <person name="Cox K."/>
            <person name="Korf I."/>
            <person name="Meyers B.C."/>
            <person name="Michelmore R.W."/>
        </authorList>
    </citation>
    <scope>NUCLEOTIDE SEQUENCE [LARGE SCALE GENOMIC DNA]</scope>
    <source>
        <strain evidence="2">cv. Salinas</strain>
        <tissue evidence="1">Seedlings</tissue>
    </source>
</reference>
<comment type="caution">
    <text evidence="1">The sequence shown here is derived from an EMBL/GenBank/DDBJ whole genome shotgun (WGS) entry which is preliminary data.</text>
</comment>
<keyword evidence="2" id="KW-1185">Reference proteome</keyword>
<gene>
    <name evidence="1" type="ORF">LSAT_V11C300119390</name>
</gene>
<accession>A0A9R1W8K8</accession>
<dbReference type="EMBL" id="NBSK02000003">
    <property type="protein sequence ID" value="KAJ0218025.1"/>
    <property type="molecule type" value="Genomic_DNA"/>
</dbReference>
<organism evidence="1 2">
    <name type="scientific">Lactuca sativa</name>
    <name type="common">Garden lettuce</name>
    <dbReference type="NCBI Taxonomy" id="4236"/>
    <lineage>
        <taxon>Eukaryota</taxon>
        <taxon>Viridiplantae</taxon>
        <taxon>Streptophyta</taxon>
        <taxon>Embryophyta</taxon>
        <taxon>Tracheophyta</taxon>
        <taxon>Spermatophyta</taxon>
        <taxon>Magnoliopsida</taxon>
        <taxon>eudicotyledons</taxon>
        <taxon>Gunneridae</taxon>
        <taxon>Pentapetalae</taxon>
        <taxon>asterids</taxon>
        <taxon>campanulids</taxon>
        <taxon>Asterales</taxon>
        <taxon>Asteraceae</taxon>
        <taxon>Cichorioideae</taxon>
        <taxon>Cichorieae</taxon>
        <taxon>Lactucinae</taxon>
        <taxon>Lactuca</taxon>
    </lineage>
</organism>
<evidence type="ECO:0000313" key="2">
    <source>
        <dbReference type="Proteomes" id="UP000235145"/>
    </source>
</evidence>
<dbReference type="AlphaFoldDB" id="A0A9R1W8K8"/>
<name>A0A9R1W8K8_LACSA</name>